<sequence length="215" mass="24130">MTKAETYVLYGMSEVCGNVVQQDKSTPLGSYGRQIGGVELKLVDPKTNDVITEPHVSGELWFRGPSVFQGYYNNVEMTKETLTEDGWLKSGDILYRDEAWNLFFVDRYKLLLKYRNHQVSPSEVESVIMKHPGVFQVAVTGIPDRECGDLVVACVVPKPGCSPTAQEIKDLVKESLTDSKQLRGGVIFLEDLPTTSTSKINRQKLKEMVLNLPRE</sequence>
<evidence type="ECO:0000256" key="2">
    <source>
        <dbReference type="ARBA" id="ARBA00006432"/>
    </source>
</evidence>
<dbReference type="Gene3D" id="3.40.50.12780">
    <property type="entry name" value="N-terminal domain of ligase-like"/>
    <property type="match status" value="1"/>
</dbReference>
<gene>
    <name evidence="7" type="ORF">SFRICE_012112</name>
</gene>
<dbReference type="InterPro" id="IPR042099">
    <property type="entry name" value="ANL_N_sf"/>
</dbReference>
<dbReference type="Gene3D" id="3.30.300.30">
    <property type="match status" value="1"/>
</dbReference>
<accession>A0A2H1V3V7</accession>
<protein>
    <submittedName>
        <fullName evidence="7">SFRICE_012112</fullName>
    </submittedName>
</protein>
<evidence type="ECO:0000313" key="7">
    <source>
        <dbReference type="EMBL" id="SOQ34964.1"/>
    </source>
</evidence>
<reference evidence="7" key="1">
    <citation type="submission" date="2016-07" db="EMBL/GenBank/DDBJ databases">
        <authorList>
            <person name="Bretaudeau A."/>
        </authorList>
    </citation>
    <scope>NUCLEOTIDE SEQUENCE</scope>
    <source>
        <strain evidence="7">Rice</strain>
        <tissue evidence="7">Whole body</tissue>
    </source>
</reference>
<evidence type="ECO:0000256" key="3">
    <source>
        <dbReference type="ARBA" id="ARBA00022598"/>
    </source>
</evidence>
<dbReference type="AlphaFoldDB" id="A0A2H1V3V7"/>
<proteinExistence type="inferred from homology"/>
<dbReference type="FunFam" id="3.30.300.30:FF:000007">
    <property type="entry name" value="4-coumarate--CoA ligase 2"/>
    <property type="match status" value="1"/>
</dbReference>
<dbReference type="EMBL" id="ODYU01000351">
    <property type="protein sequence ID" value="SOQ34964.1"/>
    <property type="molecule type" value="Genomic_DNA"/>
</dbReference>
<comment type="subcellular location">
    <subcellularLocation>
        <location evidence="1">Peroxisome</location>
    </subcellularLocation>
</comment>
<dbReference type="InterPro" id="IPR000873">
    <property type="entry name" value="AMP-dep_synth/lig_dom"/>
</dbReference>
<keyword evidence="3" id="KW-0436">Ligase</keyword>
<comment type="similarity">
    <text evidence="2">Belongs to the ATP-dependent AMP-binding enzyme family.</text>
</comment>
<dbReference type="PANTHER" id="PTHR24096">
    <property type="entry name" value="LONG-CHAIN-FATTY-ACID--COA LIGASE"/>
    <property type="match status" value="1"/>
</dbReference>
<dbReference type="GO" id="GO:0016405">
    <property type="term" value="F:CoA-ligase activity"/>
    <property type="evidence" value="ECO:0007669"/>
    <property type="project" value="TreeGrafter"/>
</dbReference>
<evidence type="ECO:0000259" key="5">
    <source>
        <dbReference type="Pfam" id="PF00501"/>
    </source>
</evidence>
<dbReference type="Pfam" id="PF13193">
    <property type="entry name" value="AMP-binding_C"/>
    <property type="match status" value="1"/>
</dbReference>
<evidence type="ECO:0000259" key="6">
    <source>
        <dbReference type="Pfam" id="PF13193"/>
    </source>
</evidence>
<dbReference type="InterPro" id="IPR045851">
    <property type="entry name" value="AMP-bd_C_sf"/>
</dbReference>
<feature type="domain" description="AMP-dependent synthetase/ligase" evidence="5">
    <location>
        <begin position="6"/>
        <end position="72"/>
    </location>
</feature>
<dbReference type="GO" id="GO:0005777">
    <property type="term" value="C:peroxisome"/>
    <property type="evidence" value="ECO:0007669"/>
    <property type="project" value="UniProtKB-SubCell"/>
</dbReference>
<dbReference type="Pfam" id="PF00501">
    <property type="entry name" value="AMP-binding"/>
    <property type="match status" value="1"/>
</dbReference>
<dbReference type="SUPFAM" id="SSF56801">
    <property type="entry name" value="Acetyl-CoA synthetase-like"/>
    <property type="match status" value="1"/>
</dbReference>
<dbReference type="PANTHER" id="PTHR24096:SF149">
    <property type="entry name" value="AMP-BINDING DOMAIN-CONTAINING PROTEIN-RELATED"/>
    <property type="match status" value="1"/>
</dbReference>
<name>A0A2H1V3V7_SPOFR</name>
<evidence type="ECO:0000256" key="4">
    <source>
        <dbReference type="ARBA" id="ARBA00023140"/>
    </source>
</evidence>
<organism evidence="7">
    <name type="scientific">Spodoptera frugiperda</name>
    <name type="common">Fall armyworm</name>
    <dbReference type="NCBI Taxonomy" id="7108"/>
    <lineage>
        <taxon>Eukaryota</taxon>
        <taxon>Metazoa</taxon>
        <taxon>Ecdysozoa</taxon>
        <taxon>Arthropoda</taxon>
        <taxon>Hexapoda</taxon>
        <taxon>Insecta</taxon>
        <taxon>Pterygota</taxon>
        <taxon>Neoptera</taxon>
        <taxon>Endopterygota</taxon>
        <taxon>Lepidoptera</taxon>
        <taxon>Glossata</taxon>
        <taxon>Ditrysia</taxon>
        <taxon>Noctuoidea</taxon>
        <taxon>Noctuidae</taxon>
        <taxon>Amphipyrinae</taxon>
        <taxon>Spodoptera</taxon>
    </lineage>
</organism>
<keyword evidence="4" id="KW-0576">Peroxisome</keyword>
<feature type="domain" description="AMP-binding enzyme C-terminal" evidence="6">
    <location>
        <begin position="123"/>
        <end position="199"/>
    </location>
</feature>
<evidence type="ECO:0000256" key="1">
    <source>
        <dbReference type="ARBA" id="ARBA00004275"/>
    </source>
</evidence>
<dbReference type="InterPro" id="IPR025110">
    <property type="entry name" value="AMP-bd_C"/>
</dbReference>